<organism evidence="1 2">
    <name type="scientific">Roseinatronobacter monicus</name>
    <dbReference type="NCBI Taxonomy" id="393481"/>
    <lineage>
        <taxon>Bacteria</taxon>
        <taxon>Pseudomonadati</taxon>
        <taxon>Pseudomonadota</taxon>
        <taxon>Alphaproteobacteria</taxon>
        <taxon>Rhodobacterales</taxon>
        <taxon>Paracoccaceae</taxon>
        <taxon>Roseinatronobacter</taxon>
    </lineage>
</organism>
<name>A0A543KIN6_9RHOB</name>
<comment type="caution">
    <text evidence="1">The sequence shown here is derived from an EMBL/GenBank/DDBJ whole genome shotgun (WGS) entry which is preliminary data.</text>
</comment>
<dbReference type="AlphaFoldDB" id="A0A543KIN6"/>
<sequence>MADADDFKELVLAEFNQMGLEIAKFTRGELVTSGAWYYNEQASDSVAENVGTAVEQIAEGVGRLSEQVSPEWKYFIETYEDVGEDVARQYRGFSRPRFERAVRSFGRAWGKLGIGEDLGNQAAFQFVHMHITYRTQQGLLRVIESVYQDDAELKKHVEYAYVYSNHVRWFLIDFARAAGDVPPDAVDVFANLYAEGQAIKNWGASVEDMAILSNPALIPRGPIAESIAAYEAGIAAIEAQIIAEMRRMNYDLPQQITDRQAGQQGSNPVRRIYSMLATERDHRARRRIEESTIPRLEADLAEAQQMLDYLKRLQRDVDTIENGSIGVNYACLEIGRIPAAAASIARGVWCFGMTAS</sequence>
<evidence type="ECO:0000313" key="2">
    <source>
        <dbReference type="Proteomes" id="UP000320582"/>
    </source>
</evidence>
<protein>
    <submittedName>
        <fullName evidence="1">Uncharacterized protein</fullName>
    </submittedName>
</protein>
<dbReference type="EMBL" id="VFPT01000001">
    <property type="protein sequence ID" value="TQM94913.1"/>
    <property type="molecule type" value="Genomic_DNA"/>
</dbReference>
<dbReference type="Proteomes" id="UP000320582">
    <property type="component" value="Unassembled WGS sequence"/>
</dbReference>
<proteinExistence type="predicted"/>
<reference evidence="1 2" key="1">
    <citation type="submission" date="2019-06" db="EMBL/GenBank/DDBJ databases">
        <title>Genomic Encyclopedia of Archaeal and Bacterial Type Strains, Phase II (KMG-II): from individual species to whole genera.</title>
        <authorList>
            <person name="Goeker M."/>
        </authorList>
    </citation>
    <scope>NUCLEOTIDE SEQUENCE [LARGE SCALE GENOMIC DNA]</scope>
    <source>
        <strain evidence="1 2">DSM 18423</strain>
    </source>
</reference>
<keyword evidence="2" id="KW-1185">Reference proteome</keyword>
<evidence type="ECO:0000313" key="1">
    <source>
        <dbReference type="EMBL" id="TQM94913.1"/>
    </source>
</evidence>
<dbReference type="RefSeq" id="WP_142084027.1">
    <property type="nucleotide sequence ID" value="NZ_VFPT01000001.1"/>
</dbReference>
<gene>
    <name evidence="1" type="ORF">BD293_3605</name>
</gene>
<accession>A0A543KIN6</accession>